<keyword evidence="5 9" id="KW-0997">Cell inner membrane</keyword>
<dbReference type="InterPro" id="IPR003413">
    <property type="entry name" value="T2SS_GspI_C"/>
</dbReference>
<dbReference type="Pfam" id="PF07963">
    <property type="entry name" value="N_methyl"/>
    <property type="match status" value="1"/>
</dbReference>
<dbReference type="SUPFAM" id="SSF54523">
    <property type="entry name" value="Pili subunits"/>
    <property type="match status" value="1"/>
</dbReference>
<reference evidence="11 12" key="1">
    <citation type="submission" date="2021-09" db="EMBL/GenBank/DDBJ databases">
        <title>Lysobacter sp. 13A isolated from the river sediment.</title>
        <authorList>
            <person name="Liu H."/>
            <person name="Li S."/>
            <person name="Mao S."/>
        </authorList>
    </citation>
    <scope>NUCLEOTIDE SEQUENCE [LARGE SCALE GENOMIC DNA]</scope>
    <source>
        <strain evidence="11 12">13A</strain>
    </source>
</reference>
<evidence type="ECO:0000256" key="2">
    <source>
        <dbReference type="ARBA" id="ARBA00008358"/>
    </source>
</evidence>
<keyword evidence="3" id="KW-1003">Cell membrane</keyword>
<keyword evidence="7 9" id="KW-1133">Transmembrane helix</keyword>
<protein>
    <recommendedName>
        <fullName evidence="9">Type II secretion system protein I</fullName>
        <shortName evidence="9">T2SS minor pseudopilin I</shortName>
    </recommendedName>
</protein>
<dbReference type="PANTHER" id="PTHR38779">
    <property type="entry name" value="TYPE II SECRETION SYSTEM PROTEIN I-RELATED"/>
    <property type="match status" value="1"/>
</dbReference>
<dbReference type="Proteomes" id="UP001430954">
    <property type="component" value="Unassembled WGS sequence"/>
</dbReference>
<evidence type="ECO:0000313" key="12">
    <source>
        <dbReference type="Proteomes" id="UP001430954"/>
    </source>
</evidence>
<organism evidence="11 12">
    <name type="scientific">Novilysobacter selenitireducens</name>
    <dbReference type="NCBI Taxonomy" id="2872639"/>
    <lineage>
        <taxon>Bacteria</taxon>
        <taxon>Pseudomonadati</taxon>
        <taxon>Pseudomonadota</taxon>
        <taxon>Gammaproteobacteria</taxon>
        <taxon>Lysobacterales</taxon>
        <taxon>Lysobacteraceae</taxon>
        <taxon>Novilysobacter</taxon>
    </lineage>
</organism>
<dbReference type="NCBIfam" id="TIGR01707">
    <property type="entry name" value="gspI"/>
    <property type="match status" value="1"/>
</dbReference>
<dbReference type="EMBL" id="JAINZW010000004">
    <property type="protein sequence ID" value="MBZ4039762.1"/>
    <property type="molecule type" value="Genomic_DNA"/>
</dbReference>
<evidence type="ECO:0000256" key="5">
    <source>
        <dbReference type="ARBA" id="ARBA00022519"/>
    </source>
</evidence>
<dbReference type="InterPro" id="IPR045584">
    <property type="entry name" value="Pilin-like"/>
</dbReference>
<keyword evidence="4 9" id="KW-0488">Methylation</keyword>
<evidence type="ECO:0000256" key="7">
    <source>
        <dbReference type="ARBA" id="ARBA00022989"/>
    </source>
</evidence>
<evidence type="ECO:0000313" key="11">
    <source>
        <dbReference type="EMBL" id="MBZ4039762.1"/>
    </source>
</evidence>
<proteinExistence type="inferred from homology"/>
<comment type="subunit">
    <text evidence="9">Type II secretion is composed of four main components: the outer membrane complex, the inner membrane complex, the cytoplasmic secretion ATPase and the periplasm-spanning pseudopilus.</text>
</comment>
<comment type="caution">
    <text evidence="11">The sequence shown here is derived from an EMBL/GenBank/DDBJ whole genome shotgun (WGS) entry which is preliminary data.</text>
</comment>
<evidence type="ECO:0000256" key="4">
    <source>
        <dbReference type="ARBA" id="ARBA00022481"/>
    </source>
</evidence>
<keyword evidence="8 9" id="KW-0472">Membrane</keyword>
<keyword evidence="12" id="KW-1185">Reference proteome</keyword>
<comment type="PTM">
    <text evidence="9">Cleaved by prepilin peptidase.</text>
</comment>
<comment type="function">
    <text evidence="9">Component of the type II secretion system required for the energy-dependent secretion of extracellular factors such as proteases and toxins from the periplasm.</text>
</comment>
<dbReference type="PROSITE" id="PS00409">
    <property type="entry name" value="PROKAR_NTER_METHYL"/>
    <property type="match status" value="1"/>
</dbReference>
<evidence type="ECO:0000256" key="8">
    <source>
        <dbReference type="ARBA" id="ARBA00023136"/>
    </source>
</evidence>
<evidence type="ECO:0000256" key="1">
    <source>
        <dbReference type="ARBA" id="ARBA00004377"/>
    </source>
</evidence>
<evidence type="ECO:0000256" key="9">
    <source>
        <dbReference type="RuleBase" id="RU368030"/>
    </source>
</evidence>
<comment type="subcellular location">
    <subcellularLocation>
        <location evidence="1 9">Cell inner membrane</location>
        <topology evidence="1 9">Single-pass membrane protein</topology>
    </subcellularLocation>
</comment>
<gene>
    <name evidence="11" type="primary">gspI</name>
    <name evidence="11" type="ORF">K6753_09460</name>
</gene>
<evidence type="ECO:0000256" key="3">
    <source>
        <dbReference type="ARBA" id="ARBA00022475"/>
    </source>
</evidence>
<keyword evidence="6 9" id="KW-0812">Transmembrane</keyword>
<dbReference type="Pfam" id="PF02501">
    <property type="entry name" value="T2SSI"/>
    <property type="match status" value="1"/>
</dbReference>
<accession>A0ABS7T7A4</accession>
<evidence type="ECO:0000256" key="6">
    <source>
        <dbReference type="ARBA" id="ARBA00022692"/>
    </source>
</evidence>
<sequence>MPASTSGARPVRTEPRLRHAGFSLIEMLVALAVFSLAVIALLHLAGQNTRAAAVIEERVIAGVVADNRAVEAVLAGPGELATEETGAETCGDRAWQWTRRVQATDDTGIVRVQVTVSPAGTGGVSAEASVFRGAP</sequence>
<feature type="transmembrane region" description="Helical" evidence="9">
    <location>
        <begin position="20"/>
        <end position="42"/>
    </location>
</feature>
<name>A0ABS7T7A4_9GAMM</name>
<dbReference type="NCBIfam" id="TIGR02532">
    <property type="entry name" value="IV_pilin_GFxxxE"/>
    <property type="match status" value="1"/>
</dbReference>
<comment type="similarity">
    <text evidence="2 9">Belongs to the GSP I family.</text>
</comment>
<dbReference type="InterPro" id="IPR012902">
    <property type="entry name" value="N_methyl_site"/>
</dbReference>
<dbReference type="Gene3D" id="3.30.1300.30">
    <property type="entry name" value="GSPII I/J protein-like"/>
    <property type="match status" value="1"/>
</dbReference>
<dbReference type="PANTHER" id="PTHR38779:SF2">
    <property type="entry name" value="TYPE II SECRETION SYSTEM PROTEIN I-RELATED"/>
    <property type="match status" value="1"/>
</dbReference>
<feature type="domain" description="Type II secretion system protein GspI C-terminal" evidence="10">
    <location>
        <begin position="56"/>
        <end position="130"/>
    </location>
</feature>
<evidence type="ECO:0000259" key="10">
    <source>
        <dbReference type="Pfam" id="PF02501"/>
    </source>
</evidence>
<dbReference type="InterPro" id="IPR010052">
    <property type="entry name" value="T2SS_protein-GspI"/>
</dbReference>